<evidence type="ECO:0000313" key="9">
    <source>
        <dbReference type="EMBL" id="BBD10148.1"/>
    </source>
</evidence>
<feature type="transmembrane region" description="Helical" evidence="8">
    <location>
        <begin position="6"/>
        <end position="28"/>
    </location>
</feature>
<keyword evidence="6 8" id="KW-0472">Membrane</keyword>
<dbReference type="RefSeq" id="WP_126381652.1">
    <property type="nucleotide sequence ID" value="NZ_AP017379.1"/>
</dbReference>
<dbReference type="AlphaFoldDB" id="A0A2Z6B424"/>
<comment type="subcellular location">
    <subcellularLocation>
        <location evidence="1">Cell membrane</location>
        <topology evidence="1">Multi-pass membrane protein</topology>
    </subcellularLocation>
</comment>
<keyword evidence="9" id="KW-0614">Plasmid</keyword>
<dbReference type="PANTHER" id="PTHR37937">
    <property type="entry name" value="CONJUGATIVE TRANSFER: DNA TRANSPORT"/>
    <property type="match status" value="1"/>
</dbReference>
<evidence type="ECO:0000256" key="7">
    <source>
        <dbReference type="SAM" id="Coils"/>
    </source>
</evidence>
<comment type="similarity">
    <text evidence="2">Belongs to the VirD4/TraG family.</text>
</comment>
<evidence type="ECO:0000256" key="8">
    <source>
        <dbReference type="SAM" id="Phobius"/>
    </source>
</evidence>
<dbReference type="GO" id="GO:0005886">
    <property type="term" value="C:plasma membrane"/>
    <property type="evidence" value="ECO:0007669"/>
    <property type="project" value="UniProtKB-SubCell"/>
</dbReference>
<keyword evidence="7" id="KW-0175">Coiled coil</keyword>
<protein>
    <submittedName>
        <fullName evidence="9">Type IV secretory system Conjugative DNA transfer family protein</fullName>
    </submittedName>
</protein>
<dbReference type="KEGG" id="dfl:DFE_A0047"/>
<dbReference type="PANTHER" id="PTHR37937:SF1">
    <property type="entry name" value="CONJUGATIVE TRANSFER: DNA TRANSPORT"/>
    <property type="match status" value="1"/>
</dbReference>
<keyword evidence="5 8" id="KW-1133">Transmembrane helix</keyword>
<dbReference type="InterPro" id="IPR051539">
    <property type="entry name" value="T4SS-coupling_protein"/>
</dbReference>
<keyword evidence="3" id="KW-1003">Cell membrane</keyword>
<evidence type="ECO:0000256" key="2">
    <source>
        <dbReference type="ARBA" id="ARBA00008806"/>
    </source>
</evidence>
<dbReference type="Proteomes" id="UP000269883">
    <property type="component" value="Plasmid pDFE"/>
</dbReference>
<dbReference type="Gene3D" id="3.40.50.300">
    <property type="entry name" value="P-loop containing nucleotide triphosphate hydrolases"/>
    <property type="match status" value="1"/>
</dbReference>
<gene>
    <name evidence="9" type="ORF">DFE_A0047</name>
</gene>
<feature type="coiled-coil region" evidence="7">
    <location>
        <begin position="649"/>
        <end position="683"/>
    </location>
</feature>
<name>A0A2Z6B424_9BACT</name>
<evidence type="ECO:0000256" key="6">
    <source>
        <dbReference type="ARBA" id="ARBA00023136"/>
    </source>
</evidence>
<evidence type="ECO:0000256" key="1">
    <source>
        <dbReference type="ARBA" id="ARBA00004651"/>
    </source>
</evidence>
<dbReference type="CDD" id="cd01127">
    <property type="entry name" value="TrwB_TraG_TraD_VirD4"/>
    <property type="match status" value="2"/>
</dbReference>
<dbReference type="EMBL" id="AP017379">
    <property type="protein sequence ID" value="BBD10148.1"/>
    <property type="molecule type" value="Genomic_DNA"/>
</dbReference>
<keyword evidence="10" id="KW-1185">Reference proteome</keyword>
<reference evidence="9 10" key="1">
    <citation type="journal article" date="2018" name="Sci. Adv.">
        <title>Multi-heme cytochromes provide a pathway for survival in energy-limited environments.</title>
        <authorList>
            <person name="Deng X."/>
            <person name="Dohmae N."/>
            <person name="Nealson K.H."/>
            <person name="Hashimoto K."/>
            <person name="Okamoto A."/>
        </authorList>
    </citation>
    <scope>NUCLEOTIDE SEQUENCE [LARGE SCALE GENOMIC DNA]</scope>
    <source>
        <strain evidence="9 10">IS5</strain>
        <plasmid evidence="10">pdfe dna</plasmid>
    </source>
</reference>
<keyword evidence="4 8" id="KW-0812">Transmembrane</keyword>
<dbReference type="SUPFAM" id="SSF52540">
    <property type="entry name" value="P-loop containing nucleoside triphosphate hydrolases"/>
    <property type="match status" value="1"/>
</dbReference>
<geneLocation type="plasmid" evidence="10">
    <name>pdfe dna</name>
</geneLocation>
<evidence type="ECO:0000256" key="4">
    <source>
        <dbReference type="ARBA" id="ARBA00022692"/>
    </source>
</evidence>
<dbReference type="OrthoDB" id="9759295at2"/>
<evidence type="ECO:0000313" key="10">
    <source>
        <dbReference type="Proteomes" id="UP000269883"/>
    </source>
</evidence>
<dbReference type="InterPro" id="IPR003688">
    <property type="entry name" value="TraG/VirD4"/>
</dbReference>
<organism evidence="9 10">
    <name type="scientific">Desulfovibrio ferrophilus</name>
    <dbReference type="NCBI Taxonomy" id="241368"/>
    <lineage>
        <taxon>Bacteria</taxon>
        <taxon>Pseudomonadati</taxon>
        <taxon>Thermodesulfobacteriota</taxon>
        <taxon>Desulfovibrionia</taxon>
        <taxon>Desulfovibrionales</taxon>
        <taxon>Desulfovibrionaceae</taxon>
        <taxon>Desulfovibrio</taxon>
    </lineage>
</organism>
<evidence type="ECO:0000256" key="5">
    <source>
        <dbReference type="ARBA" id="ARBA00022989"/>
    </source>
</evidence>
<sequence length="698" mass="78146">MKHGLSHIWIMLTPFFVISILTGSIAVNAKTGFDPRAMLKVITVWPWPLWLKYTMLAAIAGGTLWIICNPFAWFHGKNEYGGAHWAKKKELKKKHKKGGHGLLGKTGLIIGVYRKGLRRYFLRIAEPLSVLIHAGPGTGKTAGVIIPALLSCEHSAVIHDSKGEIHDLTHHYRGQWTKVIRFAPGEPESARWNPLAATELPKLRKGAVVGSEAWTRWWEQVEIVVERIGVSLLPNDKADQTDHWTQSARAMWTFWCLMDIYENSESSVPAVLDRALMGDRQISIEKALMEHEDDPHLPSRVFKEGTRFRDMEQKQFDSVTSTFEAKLQVYLSGTVARNVSSSDFSIRELRREPTTIYVVIKEADQERLKGLISAFFEQCALVLKEEIPNLPKDSFWARIKRGLGMERGKVYDQRITYFLDEFVRLARMDEVLTIPDTGRGYGMSAIFVAQSIHQLAAIYGDKRARQLLDTCSYRIVYSQSDQQVCNEISKAIGNQTRIKKTRQQNRATITGGSTSEVSEGVPLILPQDIGTLEVKRRGRCLIIKSGLASIPVDAEGAFWFKYNEFKRLINDKKAQKAERQAMAAEQEKRDAEPLETAEEIALNKATSLANEAKGKAEAARVAHKEAVKILNATREIAEEDDTDAVRAALDKAVAVADELNEVAEETEKEAKEAKKQMDAAAVAVQVASSLNASPQDQA</sequence>
<feature type="transmembrane region" description="Helical" evidence="8">
    <location>
        <begin position="49"/>
        <end position="67"/>
    </location>
</feature>
<dbReference type="Pfam" id="PF02534">
    <property type="entry name" value="T4SS-DNA_transf"/>
    <property type="match status" value="1"/>
</dbReference>
<proteinExistence type="inferred from homology"/>
<accession>A0A2Z6B424</accession>
<evidence type="ECO:0000256" key="3">
    <source>
        <dbReference type="ARBA" id="ARBA00022475"/>
    </source>
</evidence>
<dbReference type="InterPro" id="IPR027417">
    <property type="entry name" value="P-loop_NTPase"/>
</dbReference>